<proteinExistence type="predicted"/>
<dbReference type="InterPro" id="IPR022607">
    <property type="entry name" value="Phage_T4_Gp53_baseplate_wedge"/>
</dbReference>
<dbReference type="EMBL" id="KY945241">
    <property type="protein sequence ID" value="ARW56953.1"/>
    <property type="molecule type" value="Genomic_RNA"/>
</dbReference>
<name>A0A1Z1LWA9_9CAUD</name>
<evidence type="ECO:0000313" key="3">
    <source>
        <dbReference type="Proteomes" id="UP000225351"/>
    </source>
</evidence>
<sequence length="282" mass="31653">MPAYFSYLPDIFVGNETADERVDYKLVKNIFRRVQVDAALEKYSTEFEAYVIPEGTRPEMLAYDLFGDSELDWVILLTNNIHDIYDDWPKESHVLANYTEEKYGDWDGVHHWETREVRYNDAIFLQSGIEVNETFRVTLPNGIAYSKEQSIYPVSNIEHETYLNEQKRLIVIPNGNLLDFFLEDFSDLVSYQDCRELNEEGVKKTAISVVGKFLDRKEYRRSTSASASVSETVTSFDYGPTGGSTTSTAVGNTVTTTTVAPATVSTTSSTSSSSGSSGSSGY</sequence>
<dbReference type="Proteomes" id="UP000225351">
    <property type="component" value="Segment"/>
</dbReference>
<dbReference type="RefSeq" id="YP_010090339.1">
    <property type="nucleotide sequence ID" value="NC_055719.1"/>
</dbReference>
<organism evidence="2 3">
    <name type="scientific">Synechococcus phage S-H35</name>
    <dbReference type="NCBI Taxonomy" id="1983572"/>
    <lineage>
        <taxon>Viruses</taxon>
        <taxon>Duplodnaviria</taxon>
        <taxon>Heunggongvirae</taxon>
        <taxon>Uroviricota</taxon>
        <taxon>Caudoviricetes</taxon>
        <taxon>Pantevenvirales</taxon>
        <taxon>Kyanoviridae</taxon>
        <taxon>Shandvirus</taxon>
        <taxon>Shandvirus sh35</taxon>
    </lineage>
</organism>
<dbReference type="Pfam" id="PF11246">
    <property type="entry name" value="Phage_gp53"/>
    <property type="match status" value="1"/>
</dbReference>
<reference evidence="2 3" key="1">
    <citation type="submission" date="2017-04" db="EMBL/GenBank/DDBJ databases">
        <title>Isolation and Genetic Analysis of a Novel Cyanophage S-H35 from the Bohai Sea.</title>
        <authorList>
            <person name="Xu X."/>
        </authorList>
    </citation>
    <scope>NUCLEOTIDE SEQUENCE [LARGE SCALE GENOMIC DNA]</scope>
</reference>
<dbReference type="GeneID" id="65107811"/>
<dbReference type="KEGG" id="vg:65107811"/>
<accession>A0A1Z1LWA9</accession>
<evidence type="ECO:0000313" key="2">
    <source>
        <dbReference type="EMBL" id="ARW56953.1"/>
    </source>
</evidence>
<evidence type="ECO:0000256" key="1">
    <source>
        <dbReference type="SAM" id="MobiDB-lite"/>
    </source>
</evidence>
<protein>
    <submittedName>
        <fullName evidence="2">Base plate wedge component</fullName>
    </submittedName>
</protein>
<feature type="region of interest" description="Disordered" evidence="1">
    <location>
        <begin position="262"/>
        <end position="282"/>
    </location>
</feature>
<keyword evidence="3" id="KW-1185">Reference proteome</keyword>